<keyword evidence="1" id="KW-0472">Membrane</keyword>
<accession>A0ABS6EQW6</accession>
<feature type="transmembrane region" description="Helical" evidence="1">
    <location>
        <begin position="6"/>
        <end position="28"/>
    </location>
</feature>
<dbReference type="RefSeq" id="WP_216469739.1">
    <property type="nucleotide sequence ID" value="NZ_JAHLQI010000002.1"/>
</dbReference>
<comment type="caution">
    <text evidence="2">The sequence shown here is derived from an EMBL/GenBank/DDBJ whole genome shotgun (WGS) entry which is preliminary data.</text>
</comment>
<proteinExistence type="predicted"/>
<evidence type="ECO:0000313" key="2">
    <source>
        <dbReference type="EMBL" id="MBU5490094.1"/>
    </source>
</evidence>
<keyword evidence="1" id="KW-0812">Transmembrane</keyword>
<sequence length="198" mass="21909">MNQSQLPGIDILLIIAVAAVLIGIVFYTRRPPKIRVGKSNITAQDSASILKLFADDTKSFDFRVKEDAAQVTVALHTCTNRKWAEPVSLADFTDLESGKYRLIIRRVGTIIDIYLCSNADYTRVVHITSSIAPEYLDALSECRVIGQFELSDCKAAIGNDSRTPLWVLLGRKQGTLTVTQDYQHSGGTTGFAIILQFR</sequence>
<protein>
    <submittedName>
        <fullName evidence="2">Uncharacterized protein</fullName>
    </submittedName>
</protein>
<reference evidence="2 3" key="1">
    <citation type="submission" date="2021-06" db="EMBL/GenBank/DDBJ databases">
        <authorList>
            <person name="Sun Q."/>
            <person name="Li D."/>
        </authorList>
    </citation>
    <scope>NUCLEOTIDE SEQUENCE [LARGE SCALE GENOMIC DNA]</scope>
    <source>
        <strain evidence="2 3">MSJd-7</strain>
    </source>
</reference>
<dbReference type="Proteomes" id="UP000783588">
    <property type="component" value="Unassembled WGS sequence"/>
</dbReference>
<keyword evidence="3" id="KW-1185">Reference proteome</keyword>
<evidence type="ECO:0000256" key="1">
    <source>
        <dbReference type="SAM" id="Phobius"/>
    </source>
</evidence>
<name>A0ABS6EQW6_9FIRM</name>
<gene>
    <name evidence="2" type="ORF">KQI75_05580</name>
</gene>
<keyword evidence="1" id="KW-1133">Transmembrane helix</keyword>
<dbReference type="EMBL" id="JAHLQI010000002">
    <property type="protein sequence ID" value="MBU5490094.1"/>
    <property type="molecule type" value="Genomic_DNA"/>
</dbReference>
<evidence type="ECO:0000313" key="3">
    <source>
        <dbReference type="Proteomes" id="UP000783588"/>
    </source>
</evidence>
<organism evidence="2 3">
    <name type="scientific">Butyricicoccus intestinisimiae</name>
    <dbReference type="NCBI Taxonomy" id="2841509"/>
    <lineage>
        <taxon>Bacteria</taxon>
        <taxon>Bacillati</taxon>
        <taxon>Bacillota</taxon>
        <taxon>Clostridia</taxon>
        <taxon>Eubacteriales</taxon>
        <taxon>Butyricicoccaceae</taxon>
        <taxon>Butyricicoccus</taxon>
    </lineage>
</organism>